<dbReference type="PANTHER" id="PTHR30537:SF5">
    <property type="entry name" value="HTH-TYPE TRANSCRIPTIONAL ACTIVATOR TTDR-RELATED"/>
    <property type="match status" value="1"/>
</dbReference>
<dbReference type="KEGG" id="eec:EcWSU1_02558"/>
<evidence type="ECO:0000256" key="3">
    <source>
        <dbReference type="ARBA" id="ARBA00023125"/>
    </source>
</evidence>
<dbReference type="eggNOG" id="COG0583">
    <property type="taxonomic scope" value="Bacteria"/>
</dbReference>
<evidence type="ECO:0000256" key="2">
    <source>
        <dbReference type="ARBA" id="ARBA00023015"/>
    </source>
</evidence>
<feature type="domain" description="HTH lysR-type" evidence="5">
    <location>
        <begin position="1"/>
        <end position="59"/>
    </location>
</feature>
<evidence type="ECO:0000313" key="7">
    <source>
        <dbReference type="Proteomes" id="UP000007838"/>
    </source>
</evidence>
<reference evidence="6 7" key="1">
    <citation type="journal article" date="2011" name="Stand. Genomic Sci.">
        <title>Complete genome of the onion pathogen Enterobacter cloacae EcWSU1.</title>
        <authorList>
            <person name="Humann J.L."/>
            <person name="Wildung M."/>
            <person name="Cheng C.H."/>
            <person name="Lee T."/>
            <person name="Stewart J.E."/>
            <person name="Drew J.C."/>
            <person name="Triplett E.W."/>
            <person name="Main D."/>
            <person name="Schroeder B.K."/>
        </authorList>
    </citation>
    <scope>NUCLEOTIDE SEQUENCE [LARGE SCALE GENOMIC DNA]</scope>
    <source>
        <strain evidence="6 7">EcWSU1</strain>
    </source>
</reference>
<dbReference type="Gene3D" id="3.40.190.290">
    <property type="match status" value="1"/>
</dbReference>
<dbReference type="PRINTS" id="PR00039">
    <property type="entry name" value="HTHLYSR"/>
</dbReference>
<evidence type="ECO:0000259" key="5">
    <source>
        <dbReference type="PROSITE" id="PS50931"/>
    </source>
</evidence>
<protein>
    <submittedName>
        <fullName evidence="6">YhjC</fullName>
    </submittedName>
</protein>
<dbReference type="HOGENOM" id="CLU_039613_16_2_6"/>
<dbReference type="SUPFAM" id="SSF53850">
    <property type="entry name" value="Periplasmic binding protein-like II"/>
    <property type="match status" value="1"/>
</dbReference>
<dbReference type="GO" id="GO:0043565">
    <property type="term" value="F:sequence-specific DNA binding"/>
    <property type="evidence" value="ECO:0007669"/>
    <property type="project" value="TreeGrafter"/>
</dbReference>
<dbReference type="Pfam" id="PF00126">
    <property type="entry name" value="HTH_1"/>
    <property type="match status" value="1"/>
</dbReference>
<dbReference type="EMBL" id="CP002886">
    <property type="protein sequence ID" value="AEW73992.1"/>
    <property type="molecule type" value="Genomic_DNA"/>
</dbReference>
<dbReference type="InterPro" id="IPR036390">
    <property type="entry name" value="WH_DNA-bd_sf"/>
</dbReference>
<dbReference type="InterPro" id="IPR058163">
    <property type="entry name" value="LysR-type_TF_proteobact-type"/>
</dbReference>
<gene>
    <name evidence="6" type="primary">yhjC</name>
    <name evidence="6" type="ORF">EcWSU1_02558</name>
</gene>
<dbReference type="CDD" id="cd08422">
    <property type="entry name" value="PBP2_CrgA_like"/>
    <property type="match status" value="1"/>
</dbReference>
<keyword evidence="3" id="KW-0238">DNA-binding</keyword>
<dbReference type="PANTHER" id="PTHR30537">
    <property type="entry name" value="HTH-TYPE TRANSCRIPTIONAL REGULATOR"/>
    <property type="match status" value="1"/>
</dbReference>
<dbReference type="Gene3D" id="1.10.10.10">
    <property type="entry name" value="Winged helix-like DNA-binding domain superfamily/Winged helix DNA-binding domain"/>
    <property type="match status" value="1"/>
</dbReference>
<dbReference type="InterPro" id="IPR000847">
    <property type="entry name" value="LysR_HTH_N"/>
</dbReference>
<keyword evidence="2" id="KW-0805">Transcription regulation</keyword>
<dbReference type="Proteomes" id="UP000007838">
    <property type="component" value="Chromosome"/>
</dbReference>
<dbReference type="AlphaFoldDB" id="G8LED4"/>
<name>G8LED4_9ENTR</name>
<evidence type="ECO:0000313" key="6">
    <source>
        <dbReference type="EMBL" id="AEW73992.1"/>
    </source>
</evidence>
<evidence type="ECO:0000256" key="4">
    <source>
        <dbReference type="ARBA" id="ARBA00023163"/>
    </source>
</evidence>
<dbReference type="GO" id="GO:0006351">
    <property type="term" value="P:DNA-templated transcription"/>
    <property type="evidence" value="ECO:0007669"/>
    <property type="project" value="TreeGrafter"/>
</dbReference>
<dbReference type="InterPro" id="IPR005119">
    <property type="entry name" value="LysR_subst-bd"/>
</dbReference>
<accession>G8LED4</accession>
<dbReference type="PROSITE" id="PS50931">
    <property type="entry name" value="HTH_LYSR"/>
    <property type="match status" value="1"/>
</dbReference>
<sequence>MDLLTAMRIFIRVVERGSMSAAARDLGIGQLAVSERIERLEAHLNTRLLRRHTRRMSLTNSGTLFYERSKSAVAAADHALAIVDNGEAISGTLRIAAPYGAGEELLMPALLKLQLAYPGINIDLVLSDRVTDPVTEGVDISLRLGEAGEGYYVVRPLGKIERLLVASPEYLQRYDMPRTPGELARHAFARVSGLFMNNHVTLIAPDNALLTVPVRITFTSSHWRPLRTVLLAGRAIGILQSPVCRQEIADGHLVPVLPDYIVPSFPAYLLYPPANIISAETRACVAFLENELRTSLTRSVTKGQP</sequence>
<dbReference type="FunFam" id="1.10.10.10:FF:000001">
    <property type="entry name" value="LysR family transcriptional regulator"/>
    <property type="match status" value="1"/>
</dbReference>
<dbReference type="SUPFAM" id="SSF46785">
    <property type="entry name" value="Winged helix' DNA-binding domain"/>
    <property type="match status" value="1"/>
</dbReference>
<dbReference type="Pfam" id="PF03466">
    <property type="entry name" value="LysR_substrate"/>
    <property type="match status" value="1"/>
</dbReference>
<organism evidence="6 7">
    <name type="scientific">Enterobacter ludwigii</name>
    <dbReference type="NCBI Taxonomy" id="299767"/>
    <lineage>
        <taxon>Bacteria</taxon>
        <taxon>Pseudomonadati</taxon>
        <taxon>Pseudomonadota</taxon>
        <taxon>Gammaproteobacteria</taxon>
        <taxon>Enterobacterales</taxon>
        <taxon>Enterobacteriaceae</taxon>
        <taxon>Enterobacter</taxon>
        <taxon>Enterobacter cloacae complex</taxon>
    </lineage>
</organism>
<evidence type="ECO:0000256" key="1">
    <source>
        <dbReference type="ARBA" id="ARBA00009437"/>
    </source>
</evidence>
<dbReference type="InterPro" id="IPR036388">
    <property type="entry name" value="WH-like_DNA-bd_sf"/>
</dbReference>
<dbReference type="GO" id="GO:0003700">
    <property type="term" value="F:DNA-binding transcription factor activity"/>
    <property type="evidence" value="ECO:0007669"/>
    <property type="project" value="InterPro"/>
</dbReference>
<keyword evidence="4" id="KW-0804">Transcription</keyword>
<comment type="similarity">
    <text evidence="1">Belongs to the LysR transcriptional regulatory family.</text>
</comment>
<proteinExistence type="inferred from homology"/>